<dbReference type="Proteomes" id="UP001165663">
    <property type="component" value="Unassembled WGS sequence"/>
</dbReference>
<keyword evidence="4" id="KW-1185">Reference proteome</keyword>
<evidence type="ECO:0000313" key="2">
    <source>
        <dbReference type="EMBL" id="GLB84246.1"/>
    </source>
</evidence>
<evidence type="ECO:0000313" key="3">
    <source>
        <dbReference type="EMBL" id="GLD32650.1"/>
    </source>
</evidence>
<dbReference type="Proteomes" id="UP001064782">
    <property type="component" value="Unassembled WGS sequence"/>
</dbReference>
<evidence type="ECO:0000256" key="1">
    <source>
        <dbReference type="SAM" id="MobiDB-lite"/>
    </source>
</evidence>
<dbReference type="AlphaFoldDB" id="A0A9P3QB66"/>
<accession>A0A9P3QB66</accession>
<sequence>MDASLRPDAGAYRQSAAPSAADHRYNDLCDLMARAARGAVNLLTRKYRLNDFQCAIDDLDSGDIRGRAVPIA</sequence>
<dbReference type="EMBL" id="BRXE01000045">
    <property type="protein sequence ID" value="GLB84246.1"/>
    <property type="molecule type" value="Genomic_DNA"/>
</dbReference>
<comment type="caution">
    <text evidence="3">The sequence shown here is derived from an EMBL/GenBank/DDBJ whole genome shotgun (WGS) entry which is preliminary data.</text>
</comment>
<dbReference type="EMBL" id="BRZI01000050">
    <property type="protein sequence ID" value="GLD32650.1"/>
    <property type="molecule type" value="Genomic_DNA"/>
</dbReference>
<protein>
    <submittedName>
        <fullName evidence="3">Uncharacterized protein</fullName>
    </submittedName>
</protein>
<evidence type="ECO:0000313" key="4">
    <source>
        <dbReference type="Proteomes" id="UP001064782"/>
    </source>
</evidence>
<reference evidence="3" key="1">
    <citation type="submission" date="2022-08" db="EMBL/GenBank/DDBJ databases">
        <title>Mycobacterium kiyosense sp. nov., scotochromogenic slow-glowing species isolated from respiratory specimens.</title>
        <authorList>
            <person name="Fukano H."/>
            <person name="Kazumi Y."/>
            <person name="Sakagami N."/>
            <person name="Ato M."/>
            <person name="Mitarai S."/>
            <person name="Hoshino Y."/>
        </authorList>
    </citation>
    <scope>NUCLEOTIDE SEQUENCE</scope>
    <source>
        <strain evidence="3">1413</strain>
        <strain evidence="2">SRL2020-028</strain>
    </source>
</reference>
<dbReference type="GeneID" id="83631719"/>
<name>A0A9P3QB66_9MYCO</name>
<gene>
    <name evidence="3" type="ORF">Mkiyose1413_45330</name>
    <name evidence="2" type="ORF">SRL2020028_35020</name>
</gene>
<feature type="region of interest" description="Disordered" evidence="1">
    <location>
        <begin position="1"/>
        <end position="21"/>
    </location>
</feature>
<proteinExistence type="predicted"/>
<organism evidence="3 4">
    <name type="scientific">Mycobacterium kiyosense</name>
    <dbReference type="NCBI Taxonomy" id="2871094"/>
    <lineage>
        <taxon>Bacteria</taxon>
        <taxon>Bacillati</taxon>
        <taxon>Actinomycetota</taxon>
        <taxon>Actinomycetes</taxon>
        <taxon>Mycobacteriales</taxon>
        <taxon>Mycobacteriaceae</taxon>
        <taxon>Mycobacterium</taxon>
    </lineage>
</organism>
<dbReference type="RefSeq" id="WP_236980391.1">
    <property type="nucleotide sequence ID" value="NZ_BRXE01000045.1"/>
</dbReference>